<dbReference type="EMBL" id="SMGD01000001">
    <property type="protein sequence ID" value="TCK64006.1"/>
    <property type="molecule type" value="Genomic_DNA"/>
</dbReference>
<keyword evidence="5 6" id="KW-0472">Membrane</keyword>
<accession>A0A4R1KGW6</accession>
<keyword evidence="4 6" id="KW-1133">Transmembrane helix</keyword>
<keyword evidence="2" id="KW-1003">Cell membrane</keyword>
<feature type="transmembrane region" description="Helical" evidence="6">
    <location>
        <begin position="6"/>
        <end position="28"/>
    </location>
</feature>
<feature type="domain" description="Type II secretion system protein GspF" evidence="7">
    <location>
        <begin position="151"/>
        <end position="277"/>
    </location>
</feature>
<dbReference type="PANTHER" id="PTHR35007">
    <property type="entry name" value="INTEGRAL MEMBRANE PROTEIN-RELATED"/>
    <property type="match status" value="1"/>
</dbReference>
<dbReference type="PANTHER" id="PTHR35007:SF2">
    <property type="entry name" value="PILUS ASSEMBLE PROTEIN"/>
    <property type="match status" value="1"/>
</dbReference>
<evidence type="ECO:0000256" key="1">
    <source>
        <dbReference type="ARBA" id="ARBA00004651"/>
    </source>
</evidence>
<sequence>MDAISLFIVVTSISTVLAILVTLSLRAFARERKLKNFMGRRNRDYTWKDTVLRLSRSTIRINQQELSQKLIAAGFYQERYVHLYFPVKYGLFLISTLLVLIYRGSLELSYFHLIAVVAIMMIFFIIAPDIYLEQRKKQLTRKISQNLPYLIDLLGVCVQTGMTIESAFIYLTKEVASFDKDLAYMLKRTTDRSRIVGLPKSLDELYERVPSSEMRSFVHTINQSLHYGTSIYSILLTLAKDIREIQMLGLEERVGKLSAKMSIPLIVFIMFPIVILIAAPGVMRLFYHGFHY</sequence>
<proteinExistence type="predicted"/>
<feature type="transmembrane region" description="Helical" evidence="6">
    <location>
        <begin position="83"/>
        <end position="102"/>
    </location>
</feature>
<evidence type="ECO:0000256" key="5">
    <source>
        <dbReference type="ARBA" id="ARBA00023136"/>
    </source>
</evidence>
<evidence type="ECO:0000313" key="9">
    <source>
        <dbReference type="Proteomes" id="UP000295565"/>
    </source>
</evidence>
<feature type="transmembrane region" description="Helical" evidence="6">
    <location>
        <begin position="108"/>
        <end position="128"/>
    </location>
</feature>
<evidence type="ECO:0000256" key="4">
    <source>
        <dbReference type="ARBA" id="ARBA00022989"/>
    </source>
</evidence>
<comment type="caution">
    <text evidence="8">The sequence shown here is derived from an EMBL/GenBank/DDBJ whole genome shotgun (WGS) entry which is preliminary data.</text>
</comment>
<evidence type="ECO:0000313" key="8">
    <source>
        <dbReference type="EMBL" id="TCK64006.1"/>
    </source>
</evidence>
<feature type="transmembrane region" description="Helical" evidence="6">
    <location>
        <begin position="263"/>
        <end position="287"/>
    </location>
</feature>
<evidence type="ECO:0000259" key="7">
    <source>
        <dbReference type="Pfam" id="PF00482"/>
    </source>
</evidence>
<keyword evidence="3 6" id="KW-0812">Transmembrane</keyword>
<reference evidence="8 9" key="1">
    <citation type="submission" date="2019-03" db="EMBL/GenBank/DDBJ databases">
        <title>Genomic Encyclopedia of Type Strains, Phase IV (KMG-IV): sequencing the most valuable type-strain genomes for metagenomic binning, comparative biology and taxonomic classification.</title>
        <authorList>
            <person name="Goeker M."/>
        </authorList>
    </citation>
    <scope>NUCLEOTIDE SEQUENCE [LARGE SCALE GENOMIC DNA]</scope>
    <source>
        <strain evidence="8 9">DSM 18577</strain>
    </source>
</reference>
<dbReference type="GO" id="GO:0005886">
    <property type="term" value="C:plasma membrane"/>
    <property type="evidence" value="ECO:0007669"/>
    <property type="project" value="UniProtKB-SubCell"/>
</dbReference>
<comment type="subcellular location">
    <subcellularLocation>
        <location evidence="1">Cell membrane</location>
        <topology evidence="1">Multi-pass membrane protein</topology>
    </subcellularLocation>
</comment>
<dbReference type="OrthoDB" id="9810662at2"/>
<dbReference type="RefSeq" id="WP_131911031.1">
    <property type="nucleotide sequence ID" value="NZ_OU594967.1"/>
</dbReference>
<evidence type="ECO:0000256" key="3">
    <source>
        <dbReference type="ARBA" id="ARBA00022692"/>
    </source>
</evidence>
<dbReference type="AlphaFoldDB" id="A0A4R1KGW6"/>
<dbReference type="Proteomes" id="UP000295565">
    <property type="component" value="Unassembled WGS sequence"/>
</dbReference>
<evidence type="ECO:0000256" key="2">
    <source>
        <dbReference type="ARBA" id="ARBA00022475"/>
    </source>
</evidence>
<name>A0A4R1KGW6_9GAMM</name>
<organism evidence="8 9">
    <name type="scientific">Celerinatantimonas diazotrophica</name>
    <dbReference type="NCBI Taxonomy" id="412034"/>
    <lineage>
        <taxon>Bacteria</taxon>
        <taxon>Pseudomonadati</taxon>
        <taxon>Pseudomonadota</taxon>
        <taxon>Gammaproteobacteria</taxon>
        <taxon>Celerinatantimonadaceae</taxon>
        <taxon>Celerinatantimonas</taxon>
    </lineage>
</organism>
<protein>
    <submittedName>
        <fullName evidence="8">Type II secretion system protein F (GspF)</fullName>
    </submittedName>
</protein>
<evidence type="ECO:0000256" key="6">
    <source>
        <dbReference type="SAM" id="Phobius"/>
    </source>
</evidence>
<dbReference type="Pfam" id="PF00482">
    <property type="entry name" value="T2SSF"/>
    <property type="match status" value="1"/>
</dbReference>
<keyword evidence="9" id="KW-1185">Reference proteome</keyword>
<gene>
    <name evidence="8" type="ORF">EV690_0131</name>
</gene>
<dbReference type="InterPro" id="IPR018076">
    <property type="entry name" value="T2SS_GspF_dom"/>
</dbReference>